<feature type="domain" description="Glycosyltransferase 2-like" evidence="1">
    <location>
        <begin position="10"/>
        <end position="126"/>
    </location>
</feature>
<dbReference type="InterPro" id="IPR029044">
    <property type="entry name" value="Nucleotide-diphossugar_trans"/>
</dbReference>
<evidence type="ECO:0000313" key="2">
    <source>
        <dbReference type="EMBL" id="MBM6737971.1"/>
    </source>
</evidence>
<dbReference type="SUPFAM" id="SSF53448">
    <property type="entry name" value="Nucleotide-diphospho-sugar transferases"/>
    <property type="match status" value="1"/>
</dbReference>
<dbReference type="RefSeq" id="WP_205155955.1">
    <property type="nucleotide sequence ID" value="NZ_JACLYY010000006.1"/>
</dbReference>
<sequence>MKYTEKDHTFVICAYKENPYLENTVSTLLKQSVKSKIMLSTSTPNDHIKNICDKYNIPFVINPAPHLAGDDWNYGYDHADTKLVTLVHQDDLYSKDFLKETLHALNRAKNPLLSFTDYYELKKGKKESKNLLLNIKRVMNYPLSKKRLQSSKWLRKRLLGFGDAICCPSVTFVKEQLGDTIFDTKYKNSCDYKTWVDLANRDGAFVYIPTKLLAHRIYAESATTLNLSENIRQKEDLEILSTLWPRPIAYVINKVYALSEKSNKV</sequence>
<dbReference type="Pfam" id="PF00535">
    <property type="entry name" value="Glycos_transf_2"/>
    <property type="match status" value="1"/>
</dbReference>
<gene>
    <name evidence="2" type="ORF">H7U36_07625</name>
</gene>
<dbReference type="CDD" id="cd00761">
    <property type="entry name" value="Glyco_tranf_GTA_type"/>
    <property type="match status" value="1"/>
</dbReference>
<evidence type="ECO:0000313" key="3">
    <source>
        <dbReference type="Proteomes" id="UP000716906"/>
    </source>
</evidence>
<dbReference type="Gene3D" id="3.90.550.10">
    <property type="entry name" value="Spore Coat Polysaccharide Biosynthesis Protein SpsA, Chain A"/>
    <property type="match status" value="1"/>
</dbReference>
<accession>A0ABS2E8K4</accession>
<organism evidence="2 3">
    <name type="scientific">Faecalicatena fissicatena</name>
    <dbReference type="NCBI Taxonomy" id="290055"/>
    <lineage>
        <taxon>Bacteria</taxon>
        <taxon>Bacillati</taxon>
        <taxon>Bacillota</taxon>
        <taxon>Clostridia</taxon>
        <taxon>Lachnospirales</taxon>
        <taxon>Lachnospiraceae</taxon>
        <taxon>Faecalicatena</taxon>
    </lineage>
</organism>
<protein>
    <submittedName>
        <fullName evidence="2">Glycosyltransferase family 2 protein</fullName>
    </submittedName>
</protein>
<comment type="caution">
    <text evidence="2">The sequence shown here is derived from an EMBL/GenBank/DDBJ whole genome shotgun (WGS) entry which is preliminary data.</text>
</comment>
<dbReference type="InterPro" id="IPR001173">
    <property type="entry name" value="Glyco_trans_2-like"/>
</dbReference>
<reference evidence="2 3" key="1">
    <citation type="journal article" date="2021" name="Sci. Rep.">
        <title>The distribution of antibiotic resistance genes in chicken gut microbiota commensals.</title>
        <authorList>
            <person name="Juricova H."/>
            <person name="Matiasovicova J."/>
            <person name="Kubasova T."/>
            <person name="Cejkova D."/>
            <person name="Rychlik I."/>
        </authorList>
    </citation>
    <scope>NUCLEOTIDE SEQUENCE [LARGE SCALE GENOMIC DNA]</scope>
    <source>
        <strain evidence="2 3">An773</strain>
    </source>
</reference>
<name>A0ABS2E8K4_9FIRM</name>
<proteinExistence type="predicted"/>
<keyword evidence="3" id="KW-1185">Reference proteome</keyword>
<evidence type="ECO:0000259" key="1">
    <source>
        <dbReference type="Pfam" id="PF00535"/>
    </source>
</evidence>
<dbReference type="Proteomes" id="UP000716906">
    <property type="component" value="Unassembled WGS sequence"/>
</dbReference>
<dbReference type="EMBL" id="JACLYY010000006">
    <property type="protein sequence ID" value="MBM6737971.1"/>
    <property type="molecule type" value="Genomic_DNA"/>
</dbReference>